<gene>
    <name evidence="4" type="ORF">BPA30113_04903</name>
</gene>
<keyword evidence="3" id="KW-0472">Membrane</keyword>
<dbReference type="Proteomes" id="UP000494330">
    <property type="component" value="Unassembled WGS sequence"/>
</dbReference>
<protein>
    <recommendedName>
        <fullName evidence="6">Lipoprotein</fullName>
    </recommendedName>
</protein>
<keyword evidence="5" id="KW-1185">Reference proteome</keyword>
<evidence type="ECO:0000313" key="4">
    <source>
        <dbReference type="EMBL" id="VWC04386.1"/>
    </source>
</evidence>
<accession>A0A6J5E5M3</accession>
<evidence type="ECO:0000256" key="3">
    <source>
        <dbReference type="SAM" id="Phobius"/>
    </source>
</evidence>
<feature type="transmembrane region" description="Helical" evidence="3">
    <location>
        <begin position="12"/>
        <end position="32"/>
    </location>
</feature>
<feature type="region of interest" description="Disordered" evidence="2">
    <location>
        <begin position="351"/>
        <end position="371"/>
    </location>
</feature>
<keyword evidence="1" id="KW-0175">Coiled coil</keyword>
<keyword evidence="3" id="KW-1133">Transmembrane helix</keyword>
<dbReference type="RefSeq" id="WP_152603366.1">
    <property type="nucleotide sequence ID" value="NZ_CABVQD010000020.1"/>
</dbReference>
<dbReference type="AlphaFoldDB" id="A0A6J5E5M3"/>
<feature type="coiled-coil region" evidence="1">
    <location>
        <begin position="210"/>
        <end position="237"/>
    </location>
</feature>
<dbReference type="EMBL" id="CABVQD010000020">
    <property type="protein sequence ID" value="VWC04386.1"/>
    <property type="molecule type" value="Genomic_DNA"/>
</dbReference>
<keyword evidence="3" id="KW-0812">Transmembrane</keyword>
<organism evidence="4 5">
    <name type="scientific">Burkholderia paludis</name>
    <dbReference type="NCBI Taxonomy" id="1506587"/>
    <lineage>
        <taxon>Bacteria</taxon>
        <taxon>Pseudomonadati</taxon>
        <taxon>Pseudomonadota</taxon>
        <taxon>Betaproteobacteria</taxon>
        <taxon>Burkholderiales</taxon>
        <taxon>Burkholderiaceae</taxon>
        <taxon>Burkholderia</taxon>
        <taxon>Burkholderia cepacia complex</taxon>
    </lineage>
</organism>
<evidence type="ECO:0000256" key="1">
    <source>
        <dbReference type="SAM" id="Coils"/>
    </source>
</evidence>
<evidence type="ECO:0008006" key="6">
    <source>
        <dbReference type="Google" id="ProtNLM"/>
    </source>
</evidence>
<name>A0A6J5E5M3_9BURK</name>
<sequence>MLEQKRIQQQAVLISLLALAVVGCTTLVSVHYDPSKMDPPVASYRYALPEAMVNVLYTVTLTKCGETTRNVRDVPSIGVKISATITPSYPVDPNQYFYVPTASLQGAFKNANVKFTTASDGTLQGVNGELADQSLQVVGAGLQSVATIAGDVLTAGVHVPRNASPSSTQFNGAYGEYLDFANLTSKQKKLIPNDTTKQIFLDSNACSGTAQAALKDYTKAQTELKSASQKASAAKSAQAASAAEVTLNQDTSTMADALKKVSFTIPIAVVPTANQFKPVEGALSQPPLMKAEVPVDLWRYIKALWVDPDKAKKTVYVTINGAANSIPKDPQSTDDGEIAIYVLRSTTATQPAGASDALPAQPTAATDPASDANGQIKGLVLRQPAAGLARTCLGKCLDPDTQGVVITQTTSANADLAPSVPITLPQLGKRILVPLHTHVGDDVTISATLSADGAPTVLSLANTSTLAQGLTAVSGAANSYSTALGAENTAIGQRNTALTAQSTLSTTNATLNDTKLKAQADCLVQQAAIVKAGGTPVAGCQ</sequence>
<reference evidence="4 5" key="1">
    <citation type="submission" date="2019-09" db="EMBL/GenBank/DDBJ databases">
        <authorList>
            <person name="Depoorter E."/>
        </authorList>
    </citation>
    <scope>NUCLEOTIDE SEQUENCE [LARGE SCALE GENOMIC DNA]</scope>
    <source>
        <strain evidence="4">LMG 30113</strain>
    </source>
</reference>
<evidence type="ECO:0000256" key="2">
    <source>
        <dbReference type="SAM" id="MobiDB-lite"/>
    </source>
</evidence>
<dbReference type="PROSITE" id="PS51257">
    <property type="entry name" value="PROKAR_LIPOPROTEIN"/>
    <property type="match status" value="1"/>
</dbReference>
<evidence type="ECO:0000313" key="5">
    <source>
        <dbReference type="Proteomes" id="UP000494330"/>
    </source>
</evidence>
<proteinExistence type="predicted"/>